<dbReference type="GO" id="GO:0001736">
    <property type="term" value="P:establishment of planar polarity"/>
    <property type="evidence" value="ECO:0007669"/>
    <property type="project" value="UniProtKB-ARBA"/>
</dbReference>
<evidence type="ECO:0000256" key="7">
    <source>
        <dbReference type="ARBA" id="ARBA00022889"/>
    </source>
</evidence>
<gene>
    <name evidence="19" type="primary">shg-L</name>
    <name evidence="19" type="ORF">Hamer_G002405</name>
</gene>
<dbReference type="InterPro" id="IPR056370">
    <property type="entry name" value="Shg-like_Ig-like"/>
</dbReference>
<dbReference type="PROSITE" id="PS00022">
    <property type="entry name" value="EGF_1"/>
    <property type="match status" value="1"/>
</dbReference>
<comment type="caution">
    <text evidence="13">Lacks conserved residue(s) required for the propagation of feature annotation.</text>
</comment>
<keyword evidence="8 15" id="KW-1133">Transmembrane helix</keyword>
<evidence type="ECO:0000256" key="8">
    <source>
        <dbReference type="ARBA" id="ARBA00022989"/>
    </source>
</evidence>
<accession>A0A8J5K1C3</accession>
<dbReference type="InterPro" id="IPR002126">
    <property type="entry name" value="Cadherin-like_dom"/>
</dbReference>
<dbReference type="InterPro" id="IPR001791">
    <property type="entry name" value="Laminin_G"/>
</dbReference>
<evidence type="ECO:0000256" key="6">
    <source>
        <dbReference type="ARBA" id="ARBA00022837"/>
    </source>
</evidence>
<organism evidence="19 20">
    <name type="scientific">Homarus americanus</name>
    <name type="common">American lobster</name>
    <dbReference type="NCBI Taxonomy" id="6706"/>
    <lineage>
        <taxon>Eukaryota</taxon>
        <taxon>Metazoa</taxon>
        <taxon>Ecdysozoa</taxon>
        <taxon>Arthropoda</taxon>
        <taxon>Crustacea</taxon>
        <taxon>Multicrustacea</taxon>
        <taxon>Malacostraca</taxon>
        <taxon>Eumalacostraca</taxon>
        <taxon>Eucarida</taxon>
        <taxon>Decapoda</taxon>
        <taxon>Pleocyemata</taxon>
        <taxon>Astacidea</taxon>
        <taxon>Nephropoidea</taxon>
        <taxon>Nephropidae</taxon>
        <taxon>Homarus</taxon>
    </lineage>
</organism>
<evidence type="ECO:0000256" key="10">
    <source>
        <dbReference type="ARBA" id="ARBA00023157"/>
    </source>
</evidence>
<evidence type="ECO:0000256" key="11">
    <source>
        <dbReference type="ARBA" id="ARBA00023180"/>
    </source>
</evidence>
<reference evidence="19" key="1">
    <citation type="journal article" date="2021" name="Sci. Adv.">
        <title>The American lobster genome reveals insights on longevity, neural, and immune adaptations.</title>
        <authorList>
            <person name="Polinski J.M."/>
            <person name="Zimin A.V."/>
            <person name="Clark K.F."/>
            <person name="Kohn A.B."/>
            <person name="Sadowski N."/>
            <person name="Timp W."/>
            <person name="Ptitsyn A."/>
            <person name="Khanna P."/>
            <person name="Romanova D.Y."/>
            <person name="Williams P."/>
            <person name="Greenwood S.J."/>
            <person name="Moroz L.L."/>
            <person name="Walt D.R."/>
            <person name="Bodnar A.G."/>
        </authorList>
    </citation>
    <scope>NUCLEOTIDE SEQUENCE</scope>
    <source>
        <strain evidence="19">GMGI-L3</strain>
    </source>
</reference>
<dbReference type="PRINTS" id="PR00205">
    <property type="entry name" value="CADHERIN"/>
</dbReference>
<dbReference type="Pfam" id="PF00028">
    <property type="entry name" value="Cadherin"/>
    <property type="match status" value="3"/>
</dbReference>
<dbReference type="FunFam" id="2.60.40.60:FF:000021">
    <property type="entry name" value="FAT atypical cadherin 1"/>
    <property type="match status" value="1"/>
</dbReference>
<evidence type="ECO:0000256" key="2">
    <source>
        <dbReference type="ARBA" id="ARBA00022536"/>
    </source>
</evidence>
<dbReference type="Pfam" id="PF02210">
    <property type="entry name" value="Laminin_G_2"/>
    <property type="match status" value="1"/>
</dbReference>
<feature type="domain" description="Laminin G" evidence="16">
    <location>
        <begin position="1241"/>
        <end position="1442"/>
    </location>
</feature>
<feature type="domain" description="EGF-like" evidence="17">
    <location>
        <begin position="1205"/>
        <end position="1241"/>
    </location>
</feature>
<dbReference type="EMBL" id="JAHLQT010020073">
    <property type="protein sequence ID" value="KAG7168377.1"/>
    <property type="molecule type" value="Genomic_DNA"/>
</dbReference>
<evidence type="ECO:0000259" key="16">
    <source>
        <dbReference type="PROSITE" id="PS50025"/>
    </source>
</evidence>
<comment type="caution">
    <text evidence="19">The sequence shown here is derived from an EMBL/GenBank/DDBJ whole genome shotgun (WGS) entry which is preliminary data.</text>
</comment>
<evidence type="ECO:0000256" key="14">
    <source>
        <dbReference type="SAM" id="MobiDB-lite"/>
    </source>
</evidence>
<feature type="compositionally biased region" description="Basic residues" evidence="14">
    <location>
        <begin position="35"/>
        <end position="47"/>
    </location>
</feature>
<feature type="domain" description="Cadherin" evidence="18">
    <location>
        <begin position="391"/>
        <end position="498"/>
    </location>
</feature>
<evidence type="ECO:0000256" key="4">
    <source>
        <dbReference type="ARBA" id="ARBA00022729"/>
    </source>
</evidence>
<keyword evidence="7" id="KW-0130">Cell adhesion</keyword>
<keyword evidence="4" id="KW-0732">Signal</keyword>
<dbReference type="GO" id="GO:0007156">
    <property type="term" value="P:homophilic cell adhesion via plasma membrane adhesion molecules"/>
    <property type="evidence" value="ECO:0007669"/>
    <property type="project" value="InterPro"/>
</dbReference>
<dbReference type="InterPro" id="IPR020894">
    <property type="entry name" value="Cadherin_CS"/>
</dbReference>
<name>A0A8J5K1C3_HOMAM</name>
<protein>
    <submittedName>
        <fullName evidence="19">DE-cadherin-like</fullName>
    </submittedName>
</protein>
<dbReference type="PROSITE" id="PS50268">
    <property type="entry name" value="CADHERIN_2"/>
    <property type="match status" value="8"/>
</dbReference>
<dbReference type="PROSITE" id="PS50025">
    <property type="entry name" value="LAM_G_DOMAIN"/>
    <property type="match status" value="1"/>
</dbReference>
<feature type="domain" description="Cadherin" evidence="18">
    <location>
        <begin position="79"/>
        <end position="182"/>
    </location>
</feature>
<keyword evidence="11" id="KW-0325">Glycoprotein</keyword>
<dbReference type="GO" id="GO:0007163">
    <property type="term" value="P:establishment or maintenance of cell polarity"/>
    <property type="evidence" value="ECO:0007669"/>
    <property type="project" value="UniProtKB-ARBA"/>
</dbReference>
<dbReference type="GO" id="GO:0005886">
    <property type="term" value="C:plasma membrane"/>
    <property type="evidence" value="ECO:0007669"/>
    <property type="project" value="InterPro"/>
</dbReference>
<dbReference type="PROSITE" id="PS00232">
    <property type="entry name" value="CADHERIN_1"/>
    <property type="match status" value="3"/>
</dbReference>
<dbReference type="PROSITE" id="PS50026">
    <property type="entry name" value="EGF_3"/>
    <property type="match status" value="1"/>
</dbReference>
<dbReference type="Gene3D" id="2.10.25.10">
    <property type="entry name" value="Laminin"/>
    <property type="match status" value="1"/>
</dbReference>
<evidence type="ECO:0000256" key="12">
    <source>
        <dbReference type="PROSITE-ProRule" id="PRU00043"/>
    </source>
</evidence>
<dbReference type="InterPro" id="IPR015919">
    <property type="entry name" value="Cadherin-like_sf"/>
</dbReference>
<evidence type="ECO:0000313" key="20">
    <source>
        <dbReference type="Proteomes" id="UP000747542"/>
    </source>
</evidence>
<dbReference type="Gene3D" id="2.60.40.60">
    <property type="entry name" value="Cadherins"/>
    <property type="match status" value="10"/>
</dbReference>
<feature type="transmembrane region" description="Helical" evidence="15">
    <location>
        <begin position="1457"/>
        <end position="1478"/>
    </location>
</feature>
<dbReference type="SUPFAM" id="SSF49313">
    <property type="entry name" value="Cadherin-like"/>
    <property type="match status" value="10"/>
</dbReference>
<dbReference type="InterPro" id="IPR000742">
    <property type="entry name" value="EGF"/>
</dbReference>
<feature type="compositionally biased region" description="Basic and acidic residues" evidence="14">
    <location>
        <begin position="1"/>
        <end position="20"/>
    </location>
</feature>
<evidence type="ECO:0000259" key="17">
    <source>
        <dbReference type="PROSITE" id="PS50026"/>
    </source>
</evidence>
<feature type="domain" description="Cadherin" evidence="18">
    <location>
        <begin position="833"/>
        <end position="944"/>
    </location>
</feature>
<dbReference type="SUPFAM" id="SSF49899">
    <property type="entry name" value="Concanavalin A-like lectins/glucanases"/>
    <property type="match status" value="1"/>
</dbReference>
<dbReference type="PANTHER" id="PTHR24026">
    <property type="entry name" value="FAT ATYPICAL CADHERIN-RELATED"/>
    <property type="match status" value="1"/>
</dbReference>
<dbReference type="CDD" id="cd11304">
    <property type="entry name" value="Cadherin_repeat"/>
    <property type="match status" value="8"/>
</dbReference>
<dbReference type="PROSITE" id="PS51257">
    <property type="entry name" value="PROKAR_LIPOPROTEIN"/>
    <property type="match status" value="1"/>
</dbReference>
<keyword evidence="9 15" id="KW-0472">Membrane</keyword>
<feature type="region of interest" description="Disordered" evidence="14">
    <location>
        <begin position="1"/>
        <end position="57"/>
    </location>
</feature>
<dbReference type="SMART" id="SM00112">
    <property type="entry name" value="CA"/>
    <property type="match status" value="8"/>
</dbReference>
<dbReference type="CDD" id="cd00110">
    <property type="entry name" value="LamG"/>
    <property type="match status" value="1"/>
</dbReference>
<feature type="domain" description="Cadherin" evidence="18">
    <location>
        <begin position="671"/>
        <end position="831"/>
    </location>
</feature>
<dbReference type="Proteomes" id="UP000747542">
    <property type="component" value="Unassembled WGS sequence"/>
</dbReference>
<keyword evidence="2 13" id="KW-0245">EGF-like domain</keyword>
<evidence type="ECO:0000256" key="1">
    <source>
        <dbReference type="ARBA" id="ARBA00004167"/>
    </source>
</evidence>
<feature type="domain" description="Cadherin" evidence="18">
    <location>
        <begin position="555"/>
        <end position="668"/>
    </location>
</feature>
<dbReference type="FunFam" id="2.60.40.60:FF:000058">
    <property type="entry name" value="FAT atypical cadherin 3"/>
    <property type="match status" value="1"/>
</dbReference>
<evidence type="ECO:0000256" key="9">
    <source>
        <dbReference type="ARBA" id="ARBA00023136"/>
    </source>
</evidence>
<keyword evidence="20" id="KW-1185">Reference proteome</keyword>
<sequence>MKQKEYNRRKGGGRAKEEKASLPGSTPTITTACNSRRRPHRHHHHKYYHDQNKPKVRHHHELRKLRRRNIDNRFQPKFTHTEYQQTVKENLPLHTSILQVQATDDDMDRHGLIQYRVSDPVNFEIDEGGVLYNIRPLDFEHTNGEYLLQIYAEDQGMLRSTRKQAVVAAVIRVEDTPEPPYFDADHYDFSVSEFAGVGSYVGTVVARDADLNFDRYELRQVNPPGMFAIDNTTGIITVNSANFQNIWEFKFSAAAIDKTDLSSTVPLKVSIIDENTHKPVFSNCEDYNGIQVRENQTAGEKVVIATATDADHGVNGEVTYSLLNDFDSFAIITDNGNGKVTTTRKLDRDREDKEFFLTVIARDGAPKEALQEACSFKVVVEDVNDNPPIFDQPRYEQNVATDHNINTPVLRVTATDMDALENAEVTYTLGGTTEDLDYFNVSQSTGFITLKKALDENMAGKKTFQLEARATDKGAPPMTGLVEVMIHAVSSGNLPPTVVKQEPSDPSVPEDTSEGTDIVVVCAKFLTESERMCPGGSKGVAIYLAMRSLDYESITAYKLILQIVNDQNARQDVQIVVDIVDVNDNAPLLQPFDGAILEYAFDPTATDDVKRKFELNSNGQLWTTQELDREEVNRYRIPIQVTDGKQGHKRMTIYWIMVLDINDVPPRFDKAKGVYSVQVPESKVPGKNTGINLVVIDPDIVNHNEFQIVNGNYEQKFRIDSTTGEVSINKELDYDDPAHDRNVSAIDPDLPPDVYQNISYYLPIEELKNFTINNSTGEIAIRGCLDREAAATRGIMTLYPHAADEQGTGHEAHPAAVTLTINDVNDNHPYIQSPDHSYAKFMENTPPNATKNLTIMLSDWDTLEHGCPCTLAFDSNTPSDITDKFKVAPVEGIASQYRLWPLKMLDREAQKFYEIPFRTSDREGVSGVRYLTVEVGDENDSPMSDGSSTIKVYNYQGQFPPMVIGTVYVTDLDDYDVGDKTFEIDAITRSGVDTHFDVDYNNGNITMKKGTPEGTYELKVKVTDKFRNETAIGEVKITVVDLTEEAVMHSGSFRVAGYTTHQVFEQQGSATSGTSLYERLKNEIGRIHDISPDNVDIFTLRDVEGGDVDIRYNCHSSPYYTASRLNGIMLARRTELNANLNITLKMVNINDCLYESLSPCETTSCQQSLRPNITSPLVIGSDTTTMVGVDITEEYTCDCGALEPPPSVCYSGFCYNGGDCIEVNNTLTCKCPDDNYGPRCELKSARFERGYAWYEPLKVCENATLFMSFDTKESTGLLLYSGPTVLKPWSNYPRDFLYVFLENWILHAYIDLGTGTIKMDIPIEQKADRSFDYTISWNDRDIKFEVVNCLGNTTTDSSTTCKKSVPLAGLNVPSHLLNVGAPLQVGGVTAMKPFSELAGSYGWTLTPPIVDPFYGCVLELRHNDYLYDLNSTDYDKNTYKPCDAPSPARVIVGKESIVIIVVSLLSLIMLVLLILCLARRNKKSISYPELDGIVKETIGGTDLEGFGEKDMTQYDLKLLRVGPDGYLFNEPQGDFNTYTNPVMTERLLGEADPSTLRK</sequence>
<evidence type="ECO:0000256" key="15">
    <source>
        <dbReference type="SAM" id="Phobius"/>
    </source>
</evidence>
<feature type="domain" description="Cadherin" evidence="18">
    <location>
        <begin position="290"/>
        <end position="390"/>
    </location>
</feature>
<keyword evidence="10 13" id="KW-1015">Disulfide bond</keyword>
<dbReference type="Pfam" id="PF24811">
    <property type="entry name" value="Ig_Shg"/>
    <property type="match status" value="1"/>
</dbReference>
<evidence type="ECO:0000259" key="18">
    <source>
        <dbReference type="PROSITE" id="PS50268"/>
    </source>
</evidence>
<keyword evidence="3 15" id="KW-0812">Transmembrane</keyword>
<feature type="domain" description="Cadherin" evidence="18">
    <location>
        <begin position="964"/>
        <end position="1053"/>
    </location>
</feature>
<keyword evidence="5" id="KW-0677">Repeat</keyword>
<evidence type="ECO:0000256" key="3">
    <source>
        <dbReference type="ARBA" id="ARBA00022692"/>
    </source>
</evidence>
<comment type="subcellular location">
    <subcellularLocation>
        <location evidence="1">Membrane</location>
        <topology evidence="1">Single-pass membrane protein</topology>
    </subcellularLocation>
</comment>
<dbReference type="PANTHER" id="PTHR24026:SF136">
    <property type="entry name" value="PROTOCADHERIN-23"/>
    <property type="match status" value="1"/>
</dbReference>
<dbReference type="InterPro" id="IPR013320">
    <property type="entry name" value="ConA-like_dom_sf"/>
</dbReference>
<dbReference type="Gene3D" id="2.60.120.200">
    <property type="match status" value="1"/>
</dbReference>
<proteinExistence type="predicted"/>
<keyword evidence="6 12" id="KW-0106">Calcium</keyword>
<evidence type="ECO:0000313" key="19">
    <source>
        <dbReference type="EMBL" id="KAG7168377.1"/>
    </source>
</evidence>
<feature type="disulfide bond" evidence="13">
    <location>
        <begin position="1231"/>
        <end position="1240"/>
    </location>
</feature>
<feature type="domain" description="Cadherin" evidence="18">
    <location>
        <begin position="183"/>
        <end position="281"/>
    </location>
</feature>
<feature type="compositionally biased region" description="Polar residues" evidence="14">
    <location>
        <begin position="23"/>
        <end position="34"/>
    </location>
</feature>
<evidence type="ECO:0000256" key="5">
    <source>
        <dbReference type="ARBA" id="ARBA00022737"/>
    </source>
</evidence>
<dbReference type="GO" id="GO:0005509">
    <property type="term" value="F:calcium ion binding"/>
    <property type="evidence" value="ECO:0007669"/>
    <property type="project" value="UniProtKB-UniRule"/>
</dbReference>
<evidence type="ECO:0000256" key="13">
    <source>
        <dbReference type="PROSITE-ProRule" id="PRU00076"/>
    </source>
</evidence>